<dbReference type="InterPro" id="IPR012318">
    <property type="entry name" value="HTH_CRP"/>
</dbReference>
<evidence type="ECO:0000259" key="5">
    <source>
        <dbReference type="PROSITE" id="PS51063"/>
    </source>
</evidence>
<dbReference type="InterPro" id="IPR018490">
    <property type="entry name" value="cNMP-bd_dom_sf"/>
</dbReference>
<dbReference type="InterPro" id="IPR050397">
    <property type="entry name" value="Env_Response_Regulators"/>
</dbReference>
<dbReference type="KEGG" id="vap:Vapar_4417"/>
<evidence type="ECO:0000256" key="3">
    <source>
        <dbReference type="ARBA" id="ARBA00023163"/>
    </source>
</evidence>
<dbReference type="CDD" id="cd00038">
    <property type="entry name" value="CAP_ED"/>
    <property type="match status" value="1"/>
</dbReference>
<dbReference type="AlphaFoldDB" id="C5CJX7"/>
<dbReference type="PROSITE" id="PS51063">
    <property type="entry name" value="HTH_CRP_2"/>
    <property type="match status" value="1"/>
</dbReference>
<dbReference type="InterPro" id="IPR036390">
    <property type="entry name" value="WH_DNA-bd_sf"/>
</dbReference>
<dbReference type="Gene3D" id="1.10.10.10">
    <property type="entry name" value="Winged helix-like DNA-binding domain superfamily/Winged helix DNA-binding domain"/>
    <property type="match status" value="1"/>
</dbReference>
<keyword evidence="2" id="KW-0238">DNA-binding</keyword>
<sequence>MNGFEGHPSIMRAPLFIGMALTPDIPRSSLALRRIALFEGLPDQRLDLLAQQCLWHSVEAGKPLLLRAEQQQGEVFLLVSGRVRVTTYAANGRQVTFRDSEAGEHFGDIAAIDGGPRSADVVTLLPSVLASLDRAAFLSLLREEPLVAERVMQRLASLVRQLSERVIDLSTLGVQNRLHAELLRLARAAGVAHNQARLEPAPRHAALASQISTNREQVTRELNVLARSGVLQKDGKALRVADVARLEAMVSQVRGDAG</sequence>
<reference evidence="6" key="1">
    <citation type="submission" date="2009-06" db="EMBL/GenBank/DDBJ databases">
        <title>Complete sequence of chromosome 1 of Variovorax paradoxus S110.</title>
        <authorList>
            <consortium name="US DOE Joint Genome Institute"/>
            <person name="Lucas S."/>
            <person name="Copeland A."/>
            <person name="Lapidus A."/>
            <person name="Glavina del Rio T."/>
            <person name="Tice H."/>
            <person name="Bruce D."/>
            <person name="Goodwin L."/>
            <person name="Pitluck S."/>
            <person name="Chertkov O."/>
            <person name="Brettin T."/>
            <person name="Detter J.C."/>
            <person name="Han C."/>
            <person name="Larimer F."/>
            <person name="Land M."/>
            <person name="Hauser L."/>
            <person name="Kyrpides N."/>
            <person name="Ovchinnikova G."/>
            <person name="Orwin P."/>
            <person name="Leadbetter J.R."/>
            <person name="Spain J.C."/>
            <person name="Han J.I."/>
        </authorList>
    </citation>
    <scope>NUCLEOTIDE SEQUENCE</scope>
    <source>
        <strain evidence="6">S110</strain>
    </source>
</reference>
<organism evidence="6">
    <name type="scientific">Variovorax paradoxus (strain S110)</name>
    <dbReference type="NCBI Taxonomy" id="543728"/>
    <lineage>
        <taxon>Bacteria</taxon>
        <taxon>Pseudomonadati</taxon>
        <taxon>Pseudomonadota</taxon>
        <taxon>Betaproteobacteria</taxon>
        <taxon>Burkholderiales</taxon>
        <taxon>Comamonadaceae</taxon>
        <taxon>Variovorax</taxon>
    </lineage>
</organism>
<dbReference type="InterPro" id="IPR036388">
    <property type="entry name" value="WH-like_DNA-bd_sf"/>
</dbReference>
<accession>C5CJX7</accession>
<dbReference type="SUPFAM" id="SSF46785">
    <property type="entry name" value="Winged helix' DNA-binding domain"/>
    <property type="match status" value="1"/>
</dbReference>
<dbReference type="SMART" id="SM00100">
    <property type="entry name" value="cNMP"/>
    <property type="match status" value="1"/>
</dbReference>
<dbReference type="STRING" id="543728.Vapar_4417"/>
<protein>
    <submittedName>
        <fullName evidence="6">Transcriptional regulator, Crp/Fnr family</fullName>
    </submittedName>
</protein>
<dbReference type="HOGENOM" id="CLU_075053_3_5_4"/>
<dbReference type="PANTHER" id="PTHR24567">
    <property type="entry name" value="CRP FAMILY TRANSCRIPTIONAL REGULATORY PROTEIN"/>
    <property type="match status" value="1"/>
</dbReference>
<dbReference type="GO" id="GO:0005829">
    <property type="term" value="C:cytosol"/>
    <property type="evidence" value="ECO:0007669"/>
    <property type="project" value="TreeGrafter"/>
</dbReference>
<dbReference type="eggNOG" id="COG0664">
    <property type="taxonomic scope" value="Bacteria"/>
</dbReference>
<dbReference type="InterPro" id="IPR014710">
    <property type="entry name" value="RmlC-like_jellyroll"/>
</dbReference>
<dbReference type="InterPro" id="IPR000595">
    <property type="entry name" value="cNMP-bd_dom"/>
</dbReference>
<feature type="domain" description="Cyclic nucleotide-binding" evidence="4">
    <location>
        <begin position="37"/>
        <end position="158"/>
    </location>
</feature>
<evidence type="ECO:0000259" key="4">
    <source>
        <dbReference type="PROSITE" id="PS50042"/>
    </source>
</evidence>
<dbReference type="PROSITE" id="PS50042">
    <property type="entry name" value="CNMP_BINDING_3"/>
    <property type="match status" value="1"/>
</dbReference>
<dbReference type="GO" id="GO:0003677">
    <property type="term" value="F:DNA binding"/>
    <property type="evidence" value="ECO:0007669"/>
    <property type="project" value="UniProtKB-KW"/>
</dbReference>
<dbReference type="EMBL" id="CP001635">
    <property type="protein sequence ID" value="ACS21028.1"/>
    <property type="molecule type" value="Genomic_DNA"/>
</dbReference>
<evidence type="ECO:0000256" key="2">
    <source>
        <dbReference type="ARBA" id="ARBA00023125"/>
    </source>
</evidence>
<feature type="domain" description="HTH crp-type" evidence="5">
    <location>
        <begin position="172"/>
        <end position="244"/>
    </location>
</feature>
<dbReference type="Pfam" id="PF00027">
    <property type="entry name" value="cNMP_binding"/>
    <property type="match status" value="1"/>
</dbReference>
<evidence type="ECO:0000313" key="6">
    <source>
        <dbReference type="EMBL" id="ACS21028.1"/>
    </source>
</evidence>
<evidence type="ECO:0000256" key="1">
    <source>
        <dbReference type="ARBA" id="ARBA00023015"/>
    </source>
</evidence>
<gene>
    <name evidence="6" type="ordered locus">Vapar_4417</name>
</gene>
<dbReference type="Pfam" id="PF13545">
    <property type="entry name" value="HTH_Crp_2"/>
    <property type="match status" value="1"/>
</dbReference>
<dbReference type="Gene3D" id="2.60.120.10">
    <property type="entry name" value="Jelly Rolls"/>
    <property type="match status" value="1"/>
</dbReference>
<keyword evidence="1" id="KW-0805">Transcription regulation</keyword>
<name>C5CJX7_VARPS</name>
<proteinExistence type="predicted"/>
<dbReference type="SUPFAM" id="SSF51206">
    <property type="entry name" value="cAMP-binding domain-like"/>
    <property type="match status" value="1"/>
</dbReference>
<dbReference type="GO" id="GO:0003700">
    <property type="term" value="F:DNA-binding transcription factor activity"/>
    <property type="evidence" value="ECO:0007669"/>
    <property type="project" value="TreeGrafter"/>
</dbReference>
<keyword evidence="3" id="KW-0804">Transcription</keyword>
<dbReference type="PANTHER" id="PTHR24567:SF74">
    <property type="entry name" value="HTH-TYPE TRANSCRIPTIONAL REGULATOR ARCR"/>
    <property type="match status" value="1"/>
</dbReference>